<dbReference type="InterPro" id="IPR020904">
    <property type="entry name" value="Sc_DH/Rdtase_CS"/>
</dbReference>
<accession>A0A1H9CU83</accession>
<dbReference type="InterPro" id="IPR002347">
    <property type="entry name" value="SDR_fam"/>
</dbReference>
<reference evidence="5" key="1">
    <citation type="submission" date="2016-10" db="EMBL/GenBank/DDBJ databases">
        <authorList>
            <person name="Varghese N."/>
            <person name="Submissions S."/>
        </authorList>
    </citation>
    <scope>NUCLEOTIDE SEQUENCE [LARGE SCALE GENOMIC DNA]</scope>
    <source>
        <strain evidence="5">DSM 18887</strain>
    </source>
</reference>
<dbReference type="Gene3D" id="3.40.50.720">
    <property type="entry name" value="NAD(P)-binding Rossmann-like Domain"/>
    <property type="match status" value="1"/>
</dbReference>
<dbReference type="RefSeq" id="WP_091352614.1">
    <property type="nucleotide sequence ID" value="NZ_AP025284.1"/>
</dbReference>
<evidence type="ECO:0000259" key="3">
    <source>
        <dbReference type="SMART" id="SM00822"/>
    </source>
</evidence>
<dbReference type="Proteomes" id="UP000198749">
    <property type="component" value="Unassembled WGS sequence"/>
</dbReference>
<evidence type="ECO:0000313" key="5">
    <source>
        <dbReference type="Proteomes" id="UP000198749"/>
    </source>
</evidence>
<dbReference type="STRING" id="355243.SAMN03080615_00142"/>
<dbReference type="FunFam" id="3.40.50.720:FF:000173">
    <property type="entry name" value="3-oxoacyl-[acyl-carrier protein] reductase"/>
    <property type="match status" value="1"/>
</dbReference>
<protein>
    <submittedName>
        <fullName evidence="4">3-oxoacyl-[acyl-carrier protein] reductase</fullName>
    </submittedName>
</protein>
<dbReference type="PRINTS" id="PR00081">
    <property type="entry name" value="GDHRDH"/>
</dbReference>
<dbReference type="InterPro" id="IPR036291">
    <property type="entry name" value="NAD(P)-bd_dom_sf"/>
</dbReference>
<dbReference type="SMART" id="SM00822">
    <property type="entry name" value="PKS_KR"/>
    <property type="match status" value="1"/>
</dbReference>
<dbReference type="EMBL" id="FOGB01000001">
    <property type="protein sequence ID" value="SEQ04163.1"/>
    <property type="molecule type" value="Genomic_DNA"/>
</dbReference>
<dbReference type="Pfam" id="PF13561">
    <property type="entry name" value="adh_short_C2"/>
    <property type="match status" value="1"/>
</dbReference>
<dbReference type="PROSITE" id="PS00061">
    <property type="entry name" value="ADH_SHORT"/>
    <property type="match status" value="1"/>
</dbReference>
<comment type="similarity">
    <text evidence="1">Belongs to the short-chain dehydrogenases/reductases (SDR) family.</text>
</comment>
<dbReference type="OrthoDB" id="9806974at2"/>
<keyword evidence="2" id="KW-0560">Oxidoreductase</keyword>
<proteinExistence type="inferred from homology"/>
<dbReference type="AlphaFoldDB" id="A0A1H9CU83"/>
<sequence length="253" mass="26531">MTEKTQTDQVALVTGAAQGLGKAIAKSLFNAGFAVVVTDANEGGAQETALEIDASQERVLALKLDVLLKSDFSEALETAVVRFGKVDALVNNAAMTPTTPVMEITPEEFDKVVSVNMRGTFFGCQVFGQYFADKGYGRIVNLASLAGQNGGTASGAHYASSKGAILTMTKIFARQLAESGVTVNAVAPGPIDLPSVRALVPPERLEQIINEMIPVKALGNAEFVADMVTKLASPEASFVTGAAWDVNGGIFMR</sequence>
<dbReference type="GO" id="GO:0016491">
    <property type="term" value="F:oxidoreductase activity"/>
    <property type="evidence" value="ECO:0007669"/>
    <property type="project" value="UniProtKB-KW"/>
</dbReference>
<evidence type="ECO:0000256" key="1">
    <source>
        <dbReference type="ARBA" id="ARBA00006484"/>
    </source>
</evidence>
<dbReference type="PRINTS" id="PR00080">
    <property type="entry name" value="SDRFAMILY"/>
</dbReference>
<name>A0A1H9CU83_9GAMM</name>
<dbReference type="PANTHER" id="PTHR43639:SF1">
    <property type="entry name" value="SHORT-CHAIN DEHYDROGENASE_REDUCTASE FAMILY PROTEIN"/>
    <property type="match status" value="1"/>
</dbReference>
<evidence type="ECO:0000313" key="4">
    <source>
        <dbReference type="EMBL" id="SEQ04163.1"/>
    </source>
</evidence>
<gene>
    <name evidence="4" type="ORF">SAMN03080615_00142</name>
</gene>
<dbReference type="SUPFAM" id="SSF51735">
    <property type="entry name" value="NAD(P)-binding Rossmann-fold domains"/>
    <property type="match status" value="1"/>
</dbReference>
<keyword evidence="5" id="KW-1185">Reference proteome</keyword>
<feature type="domain" description="Ketoreductase" evidence="3">
    <location>
        <begin position="9"/>
        <end position="194"/>
    </location>
</feature>
<dbReference type="InterPro" id="IPR057326">
    <property type="entry name" value="KR_dom"/>
</dbReference>
<organism evidence="4 5">
    <name type="scientific">Amphritea atlantica</name>
    <dbReference type="NCBI Taxonomy" id="355243"/>
    <lineage>
        <taxon>Bacteria</taxon>
        <taxon>Pseudomonadati</taxon>
        <taxon>Pseudomonadota</taxon>
        <taxon>Gammaproteobacteria</taxon>
        <taxon>Oceanospirillales</taxon>
        <taxon>Oceanospirillaceae</taxon>
        <taxon>Amphritea</taxon>
    </lineage>
</organism>
<dbReference type="PANTHER" id="PTHR43639">
    <property type="entry name" value="OXIDOREDUCTASE, SHORT-CHAIN DEHYDROGENASE/REDUCTASE FAMILY (AFU_ORTHOLOGUE AFUA_5G02870)"/>
    <property type="match status" value="1"/>
</dbReference>
<evidence type="ECO:0000256" key="2">
    <source>
        <dbReference type="ARBA" id="ARBA00023002"/>
    </source>
</evidence>